<reference evidence="9 10" key="1">
    <citation type="submission" date="2017-03" db="EMBL/GenBank/DDBJ databases">
        <title>Comparative genomics of honeybee gut symbionts reveal geographically distinct and subgroup specific antibiotic resistance.</title>
        <authorList>
            <person name="Ludvigsen J."/>
            <person name="Porcellato D."/>
            <person name="Labee-Lund T.M."/>
            <person name="Amdam G.V."/>
            <person name="Rudi K."/>
        </authorList>
    </citation>
    <scope>NUCLEOTIDE SEQUENCE [LARGE SCALE GENOMIC DNA]</scope>
    <source>
        <strain evidence="7 10">A-7-12</strain>
        <strain evidence="8 9">A-9-12</strain>
    </source>
</reference>
<dbReference type="RefSeq" id="WP_086272257.1">
    <property type="nucleotide sequence ID" value="NZ_CAMLEZ010000005.1"/>
</dbReference>
<evidence type="ECO:0000259" key="6">
    <source>
        <dbReference type="PROSITE" id="PS51096"/>
    </source>
</evidence>
<dbReference type="GO" id="GO:0019563">
    <property type="term" value="P:glycerol catabolic process"/>
    <property type="evidence" value="ECO:0007669"/>
    <property type="project" value="InterPro"/>
</dbReference>
<evidence type="ECO:0000256" key="1">
    <source>
        <dbReference type="ARBA" id="ARBA00001113"/>
    </source>
</evidence>
<dbReference type="EMBL" id="NART01000029">
    <property type="protein sequence ID" value="OTQ09882.1"/>
    <property type="molecule type" value="Genomic_DNA"/>
</dbReference>
<gene>
    <name evidence="8" type="ORF">B6C91_07650</name>
    <name evidence="7" type="ORF">B6D08_09345</name>
</gene>
<proteinExistence type="predicted"/>
<evidence type="ECO:0000313" key="10">
    <source>
        <dbReference type="Proteomes" id="UP000194977"/>
    </source>
</evidence>
<dbReference type="PANTHER" id="PTHR38594:SF1">
    <property type="entry name" value="PEP-DEPENDENT DIHYDROXYACETONE KINASE, PHOSPHORYL DONOR SUBUNIT DHAM"/>
    <property type="match status" value="1"/>
</dbReference>
<evidence type="ECO:0000256" key="5">
    <source>
        <dbReference type="ARBA" id="ARBA00046577"/>
    </source>
</evidence>
<dbReference type="EMBL" id="NARP01000023">
    <property type="protein sequence ID" value="OTP98948.1"/>
    <property type="molecule type" value="Genomic_DNA"/>
</dbReference>
<dbReference type="Pfam" id="PF03610">
    <property type="entry name" value="EIIA-man"/>
    <property type="match status" value="1"/>
</dbReference>
<protein>
    <recommendedName>
        <fullName evidence="3">phosphoenolpyruvate--glycerone phosphotransferase</fullName>
        <ecNumber evidence="3">2.7.1.121</ecNumber>
    </recommendedName>
</protein>
<evidence type="ECO:0000313" key="7">
    <source>
        <dbReference type="EMBL" id="OTP98948.1"/>
    </source>
</evidence>
<evidence type="ECO:0000256" key="2">
    <source>
        <dbReference type="ARBA" id="ARBA00002788"/>
    </source>
</evidence>
<comment type="function">
    <text evidence="2">Component of the dihydroxyacetone kinase complex, which is responsible for the phosphoenolpyruvate (PEP)-dependent phosphorylation of dihydroxyacetone. DhaM serves as the phosphoryl donor. Is phosphorylated by phosphoenolpyruvate in an EI- and HPr-dependent reaction, and a phosphorelay system on histidine residues finally leads to phosphoryl transfer to DhaL and dihydroxyacetone.</text>
</comment>
<evidence type="ECO:0000313" key="9">
    <source>
        <dbReference type="Proteomes" id="UP000194800"/>
    </source>
</evidence>
<sequence>MISFILVSHSKKITDGLKEMIDQMALNQENVTVFSLGGTSDGNLGTDPIAIYETFQERKSDDAILVFTDIGSAVMSSEAAVDMLDDDAIKQKIHIVNCPLVEGAFMAAVQIENIDSLESIFEELKSINKEF</sequence>
<dbReference type="AlphaFoldDB" id="A0A242NGH7"/>
<dbReference type="InterPro" id="IPR039643">
    <property type="entry name" value="DhaM"/>
</dbReference>
<comment type="subunit">
    <text evidence="5">Homodimer. The dihydroxyacetone kinase complex is composed of a homodimer of DhaM, a homodimer of DhaK and the subunit DhaL.</text>
</comment>
<name>A0A242NGH7_9GAMM</name>
<dbReference type="SUPFAM" id="SSF53062">
    <property type="entry name" value="PTS system fructose IIA component-like"/>
    <property type="match status" value="1"/>
</dbReference>
<dbReference type="NCBIfam" id="TIGR02364">
    <property type="entry name" value="dha_pts"/>
    <property type="match status" value="1"/>
</dbReference>
<dbReference type="PROSITE" id="PS51096">
    <property type="entry name" value="PTS_EIIA_TYPE_4"/>
    <property type="match status" value="1"/>
</dbReference>
<dbReference type="Proteomes" id="UP000194977">
    <property type="component" value="Unassembled WGS sequence"/>
</dbReference>
<dbReference type="GO" id="GO:0016020">
    <property type="term" value="C:membrane"/>
    <property type="evidence" value="ECO:0007669"/>
    <property type="project" value="InterPro"/>
</dbReference>
<dbReference type="InterPro" id="IPR004701">
    <property type="entry name" value="PTS_EIIA_man-typ"/>
</dbReference>
<keyword evidence="9" id="KW-1185">Reference proteome</keyword>
<dbReference type="EC" id="2.7.1.121" evidence="3"/>
<dbReference type="Proteomes" id="UP000194800">
    <property type="component" value="Unassembled WGS sequence"/>
</dbReference>
<evidence type="ECO:0000256" key="4">
    <source>
        <dbReference type="ARBA" id="ARBA00022679"/>
    </source>
</evidence>
<dbReference type="Gene3D" id="3.40.50.510">
    <property type="entry name" value="Phosphotransferase system, mannose-type IIA component"/>
    <property type="match status" value="1"/>
</dbReference>
<comment type="catalytic activity">
    <reaction evidence="1">
        <text>dihydroxyacetone + phosphoenolpyruvate = dihydroxyacetone phosphate + pyruvate</text>
        <dbReference type="Rhea" id="RHEA:18381"/>
        <dbReference type="ChEBI" id="CHEBI:15361"/>
        <dbReference type="ChEBI" id="CHEBI:16016"/>
        <dbReference type="ChEBI" id="CHEBI:57642"/>
        <dbReference type="ChEBI" id="CHEBI:58702"/>
        <dbReference type="EC" id="2.7.1.121"/>
    </reaction>
</comment>
<dbReference type="GO" id="GO:0047324">
    <property type="term" value="F:phosphoenolpyruvate-glycerone phosphotransferase activity"/>
    <property type="evidence" value="ECO:0007669"/>
    <property type="project" value="UniProtKB-EC"/>
</dbReference>
<evidence type="ECO:0000256" key="3">
    <source>
        <dbReference type="ARBA" id="ARBA00012095"/>
    </source>
</evidence>
<feature type="domain" description="PTS EIIA type-4" evidence="6">
    <location>
        <begin position="1"/>
        <end position="131"/>
    </location>
</feature>
<dbReference type="InterPro" id="IPR036662">
    <property type="entry name" value="PTS_EIIA_man-typ_sf"/>
</dbReference>
<dbReference type="GO" id="GO:0009401">
    <property type="term" value="P:phosphoenolpyruvate-dependent sugar phosphotransferase system"/>
    <property type="evidence" value="ECO:0007669"/>
    <property type="project" value="InterPro"/>
</dbReference>
<accession>A0A242NGH7</accession>
<evidence type="ECO:0000313" key="8">
    <source>
        <dbReference type="EMBL" id="OTQ09882.1"/>
    </source>
</evidence>
<organism evidence="7 10">
    <name type="scientific">Gilliamella apicola</name>
    <dbReference type="NCBI Taxonomy" id="1196095"/>
    <lineage>
        <taxon>Bacteria</taxon>
        <taxon>Pseudomonadati</taxon>
        <taxon>Pseudomonadota</taxon>
        <taxon>Gammaproteobacteria</taxon>
        <taxon>Orbales</taxon>
        <taxon>Orbaceae</taxon>
        <taxon>Gilliamella</taxon>
    </lineage>
</organism>
<keyword evidence="4" id="KW-0808">Transferase</keyword>
<dbReference type="OrthoDB" id="7065393at2"/>
<comment type="caution">
    <text evidence="7">The sequence shown here is derived from an EMBL/GenBank/DDBJ whole genome shotgun (WGS) entry which is preliminary data.</text>
</comment>
<dbReference type="InterPro" id="IPR012844">
    <property type="entry name" value="DhaM_N"/>
</dbReference>
<dbReference type="PANTHER" id="PTHR38594">
    <property type="entry name" value="PEP-DEPENDENT DIHYDROXYACETONE KINASE, PHOSPHORYL DONOR SUBUNIT DHAM"/>
    <property type="match status" value="1"/>
</dbReference>